<evidence type="ECO:0000256" key="5">
    <source>
        <dbReference type="PROSITE-ProRule" id="PRU00024"/>
    </source>
</evidence>
<dbReference type="PANTHER" id="PTHR24104">
    <property type="entry name" value="E3 UBIQUITIN-PROTEIN LIGASE NHLRC1-RELATED"/>
    <property type="match status" value="1"/>
</dbReference>
<evidence type="ECO:0000256" key="8">
    <source>
        <dbReference type="SAM" id="MobiDB-lite"/>
    </source>
</evidence>
<feature type="repeat" description="NHL" evidence="7">
    <location>
        <begin position="578"/>
        <end position="621"/>
    </location>
</feature>
<dbReference type="WBParaSite" id="ASIM_0001070201-mRNA-1">
    <property type="protein sequence ID" value="ASIM_0001070201-mRNA-1"/>
    <property type="gene ID" value="ASIM_0001070201"/>
</dbReference>
<dbReference type="InterPro" id="IPR050952">
    <property type="entry name" value="TRIM-NHL_E3_ligases"/>
</dbReference>
<dbReference type="Pfam" id="PF00630">
    <property type="entry name" value="Filamin"/>
    <property type="match status" value="1"/>
</dbReference>
<dbReference type="Pfam" id="PF01436">
    <property type="entry name" value="NHL"/>
    <property type="match status" value="6"/>
</dbReference>
<evidence type="ECO:0000256" key="1">
    <source>
        <dbReference type="ARBA" id="ARBA00022723"/>
    </source>
</evidence>
<keyword evidence="11" id="KW-1185">Reference proteome</keyword>
<dbReference type="PROSITE" id="PS50194">
    <property type="entry name" value="FILAMIN_REPEAT"/>
    <property type="match status" value="1"/>
</dbReference>
<dbReference type="GO" id="GO:0061630">
    <property type="term" value="F:ubiquitin protein ligase activity"/>
    <property type="evidence" value="ECO:0007669"/>
    <property type="project" value="TreeGrafter"/>
</dbReference>
<evidence type="ECO:0000313" key="12">
    <source>
        <dbReference type="WBParaSite" id="ASIM_0001070201-mRNA-1"/>
    </source>
</evidence>
<organism evidence="12">
    <name type="scientific">Anisakis simplex</name>
    <name type="common">Herring worm</name>
    <dbReference type="NCBI Taxonomy" id="6269"/>
    <lineage>
        <taxon>Eukaryota</taxon>
        <taxon>Metazoa</taxon>
        <taxon>Ecdysozoa</taxon>
        <taxon>Nematoda</taxon>
        <taxon>Chromadorea</taxon>
        <taxon>Rhabditida</taxon>
        <taxon>Spirurina</taxon>
        <taxon>Ascaridomorpha</taxon>
        <taxon>Ascaridoidea</taxon>
        <taxon>Anisakidae</taxon>
        <taxon>Anisakis</taxon>
        <taxon>Anisakis simplex complex</taxon>
    </lineage>
</organism>
<feature type="repeat" description="NHL" evidence="7">
    <location>
        <begin position="721"/>
        <end position="764"/>
    </location>
</feature>
<dbReference type="InterPro" id="IPR014756">
    <property type="entry name" value="Ig_E-set"/>
</dbReference>
<dbReference type="PROSITE" id="PS51125">
    <property type="entry name" value="NHL"/>
    <property type="match status" value="6"/>
</dbReference>
<evidence type="ECO:0000256" key="3">
    <source>
        <dbReference type="ARBA" id="ARBA00022771"/>
    </source>
</evidence>
<dbReference type="CDD" id="cd14954">
    <property type="entry name" value="NHL_TRIM71_like"/>
    <property type="match status" value="1"/>
</dbReference>
<dbReference type="Gene3D" id="3.30.160.60">
    <property type="entry name" value="Classic Zinc Finger"/>
    <property type="match status" value="1"/>
</dbReference>
<dbReference type="SMART" id="SM00557">
    <property type="entry name" value="IG_FLMN"/>
    <property type="match status" value="1"/>
</dbReference>
<dbReference type="GO" id="GO:0043161">
    <property type="term" value="P:proteasome-mediated ubiquitin-dependent protein catabolic process"/>
    <property type="evidence" value="ECO:0007669"/>
    <property type="project" value="TreeGrafter"/>
</dbReference>
<feature type="repeat" description="NHL" evidence="7">
    <location>
        <begin position="684"/>
        <end position="716"/>
    </location>
</feature>
<dbReference type="SUPFAM" id="SSF101898">
    <property type="entry name" value="NHL repeat"/>
    <property type="match status" value="1"/>
</dbReference>
<feature type="repeat" description="NHL" evidence="7">
    <location>
        <begin position="819"/>
        <end position="846"/>
    </location>
</feature>
<dbReference type="GO" id="GO:0003723">
    <property type="term" value="F:RNA binding"/>
    <property type="evidence" value="ECO:0007669"/>
    <property type="project" value="UniProtKB-KW"/>
</dbReference>
<dbReference type="FunFam" id="2.120.10.30:FF:000037">
    <property type="entry name" value="Uncharacterized protein, isoform E"/>
    <property type="match status" value="1"/>
</dbReference>
<dbReference type="PANTHER" id="PTHR24104:SF25">
    <property type="entry name" value="PROTEIN LIN-41"/>
    <property type="match status" value="1"/>
</dbReference>
<gene>
    <name evidence="10" type="ORF">ASIM_LOCUS10260</name>
</gene>
<dbReference type="InterPro" id="IPR013783">
    <property type="entry name" value="Ig-like_fold"/>
</dbReference>
<reference evidence="10 11" key="2">
    <citation type="submission" date="2018-11" db="EMBL/GenBank/DDBJ databases">
        <authorList>
            <consortium name="Pathogen Informatics"/>
        </authorList>
    </citation>
    <scope>NUCLEOTIDE SEQUENCE [LARGE SCALE GENOMIC DNA]</scope>
</reference>
<feature type="domain" description="B box-type" evidence="9">
    <location>
        <begin position="141"/>
        <end position="189"/>
    </location>
</feature>
<dbReference type="SUPFAM" id="SSF81296">
    <property type="entry name" value="E set domains"/>
    <property type="match status" value="1"/>
</dbReference>
<protein>
    <submittedName>
        <fullName evidence="12">B box-type domain-containing protein</fullName>
    </submittedName>
</protein>
<dbReference type="GO" id="GO:0000932">
    <property type="term" value="C:P-body"/>
    <property type="evidence" value="ECO:0007669"/>
    <property type="project" value="UniProtKB-SubCell"/>
</dbReference>
<feature type="repeat" description="NHL" evidence="7">
    <location>
        <begin position="625"/>
        <end position="668"/>
    </location>
</feature>
<keyword evidence="3 5" id="KW-0863">Zinc-finger</keyword>
<dbReference type="InterPro" id="IPR011042">
    <property type="entry name" value="6-blade_b-propeller_TolB-like"/>
</dbReference>
<dbReference type="AlphaFoldDB" id="A0A0M3JRY8"/>
<dbReference type="GO" id="GO:0000209">
    <property type="term" value="P:protein polyubiquitination"/>
    <property type="evidence" value="ECO:0007669"/>
    <property type="project" value="TreeGrafter"/>
</dbReference>
<keyword evidence="4" id="KW-0862">Zinc</keyword>
<dbReference type="InterPro" id="IPR017868">
    <property type="entry name" value="Filamin/ABP280_repeat-like"/>
</dbReference>
<dbReference type="InterPro" id="IPR001258">
    <property type="entry name" value="NHL_repeat"/>
</dbReference>
<dbReference type="Gene3D" id="2.120.10.30">
    <property type="entry name" value="TolB, C-terminal domain"/>
    <property type="match status" value="2"/>
</dbReference>
<dbReference type="InterPro" id="IPR000315">
    <property type="entry name" value="Znf_B-box"/>
</dbReference>
<evidence type="ECO:0000256" key="6">
    <source>
        <dbReference type="PROSITE-ProRule" id="PRU00087"/>
    </source>
</evidence>
<evidence type="ECO:0000313" key="11">
    <source>
        <dbReference type="Proteomes" id="UP000267096"/>
    </source>
</evidence>
<evidence type="ECO:0000256" key="7">
    <source>
        <dbReference type="PROSITE-ProRule" id="PRU00504"/>
    </source>
</evidence>
<feature type="compositionally biased region" description="Low complexity" evidence="8">
    <location>
        <begin position="786"/>
        <end position="809"/>
    </location>
</feature>
<evidence type="ECO:0000256" key="4">
    <source>
        <dbReference type="ARBA" id="ARBA00022833"/>
    </source>
</evidence>
<evidence type="ECO:0000256" key="2">
    <source>
        <dbReference type="ARBA" id="ARBA00022737"/>
    </source>
</evidence>
<proteinExistence type="predicted"/>
<dbReference type="Gene3D" id="2.60.40.10">
    <property type="entry name" value="Immunoglobulins"/>
    <property type="match status" value="1"/>
</dbReference>
<dbReference type="GO" id="GO:0008270">
    <property type="term" value="F:zinc ion binding"/>
    <property type="evidence" value="ECO:0007669"/>
    <property type="project" value="UniProtKB-KW"/>
</dbReference>
<sequence>MCDIESDYCRYCLFCAPVINTAQRCLLCLNSESNSYLPPKLPSPQSVQKISSNPSMFNEIPRHNQGDIGLSVPIEQTFSIWNPITPKSSSQSQNIAAINNNNGNNFSLPPPLMAQTLNWPTASRTEIQASFDQQQHQQQKRTFLKCTMCAEENSLAKARCIQCGETLCSECVAAHHRVRMTRDHTLIGIETCKGFNLTSVASGNELFNLDDVMDNETCGTHDAPMLCKCTICIGIGLCYMCVMEHPKHHQLMALNDLRASINLLINNSKHDQKNIEDAVETVRRMGERVEASVQSVMRELRSVIHMHISALEQRKCDLLQRLDTIRQSKMSVLKAQGERLTSRLTSLNDVLKAAELVVSSSSDGNDVHLCSTFDSLLNIVREQNVHLIPNETDLLKLIPPDDSFINRLRSLCELESGACARTTHLIGDSYKRAIRDRMSVVEVQTRDACGDACISSSHSITANVTAPDGHPLQVHINEREGGIYAVSYYPIEEGNHTLDILIRGLSISGCPSLVQVRKGRNYAELARTGPIFSFGREGSEDGQFARPWGICCDHKGRIIVADRSNNRIQIFDKDGKFLMKFGTAGGRSGQFNRPAGIAVNSMNEIVVADKDNHRIQVFNEGGEFLLKFGERGRAPGMFNYPWGVAINAYNQIAVSDTRNHRVQIFSPQGHYLRKCGFDSSLFYKNLDSPRGVCFLPDSRLIITDFNNHRLVVVSSHGPSEIQCYGSEGDGDRCFCRPQGITVDSEGNILVCDSRNNRVQVLNVEDMNCVATFGGVISSSASKPACSTPIPSSTANAPPTSSSSGSHSSTGFIDTTSLTLNRPTDVCVSPDGTIYVVDFGSNCIRVY</sequence>
<name>A0A0M3JRY8_ANISI</name>
<keyword evidence="2" id="KW-0677">Repeat</keyword>
<feature type="repeat" description="NHL" evidence="7">
    <location>
        <begin position="531"/>
        <end position="574"/>
    </location>
</feature>
<dbReference type="PROSITE" id="PS50119">
    <property type="entry name" value="ZF_BBOX"/>
    <property type="match status" value="1"/>
</dbReference>
<dbReference type="OrthoDB" id="342730at2759"/>
<reference evidence="12" key="1">
    <citation type="submission" date="2016-03" db="UniProtKB">
        <authorList>
            <consortium name="WormBaseParasite"/>
        </authorList>
    </citation>
    <scope>IDENTIFICATION</scope>
</reference>
<keyword evidence="1" id="KW-0479">Metal-binding</keyword>
<dbReference type="InterPro" id="IPR001298">
    <property type="entry name" value="Filamin/ABP280_rpt"/>
</dbReference>
<accession>A0A0M3JRY8</accession>
<feature type="repeat" description="Filamin" evidence="6">
    <location>
        <begin position="415"/>
        <end position="516"/>
    </location>
</feature>
<dbReference type="EMBL" id="UYRR01030991">
    <property type="protein sequence ID" value="VDK42640.1"/>
    <property type="molecule type" value="Genomic_DNA"/>
</dbReference>
<dbReference type="Proteomes" id="UP000267096">
    <property type="component" value="Unassembled WGS sequence"/>
</dbReference>
<feature type="region of interest" description="Disordered" evidence="8">
    <location>
        <begin position="778"/>
        <end position="813"/>
    </location>
</feature>
<evidence type="ECO:0000259" key="9">
    <source>
        <dbReference type="PROSITE" id="PS50119"/>
    </source>
</evidence>
<evidence type="ECO:0000313" key="10">
    <source>
        <dbReference type="EMBL" id="VDK42640.1"/>
    </source>
</evidence>